<feature type="domain" description="EamA" evidence="4">
    <location>
        <begin position="8"/>
        <end position="136"/>
    </location>
</feature>
<comment type="subcellular location">
    <subcellularLocation>
        <location evidence="1">Endomembrane system</location>
        <topology evidence="1">Multi-pass membrane protein</topology>
    </subcellularLocation>
</comment>
<dbReference type="PROSITE" id="PS51257">
    <property type="entry name" value="PROKAR_LIPOPROTEIN"/>
    <property type="match status" value="1"/>
</dbReference>
<evidence type="ECO:0000313" key="5">
    <source>
        <dbReference type="EMBL" id="RNF40138.1"/>
    </source>
</evidence>
<dbReference type="PANTHER" id="PTHR22911">
    <property type="entry name" value="ACYL-MALONYL CONDENSING ENZYME-RELATED"/>
    <property type="match status" value="1"/>
</dbReference>
<feature type="transmembrane region" description="Helical" evidence="3">
    <location>
        <begin position="34"/>
        <end position="54"/>
    </location>
</feature>
<dbReference type="GO" id="GO:0016020">
    <property type="term" value="C:membrane"/>
    <property type="evidence" value="ECO:0007669"/>
    <property type="project" value="InterPro"/>
</dbReference>
<dbReference type="Proteomes" id="UP000275473">
    <property type="component" value="Unassembled WGS sequence"/>
</dbReference>
<gene>
    <name evidence="5" type="ORF">EEX84_05735</name>
</gene>
<feature type="transmembrane region" description="Helical" evidence="3">
    <location>
        <begin position="212"/>
        <end position="235"/>
    </location>
</feature>
<reference evidence="5 6" key="1">
    <citation type="journal article" date="2018" name="Int. J. Syst. Evol. Microbiol.">
        <title>Planococcus salinus sp. nov., a moderately halophilic bacterium isolated from a saline-alkali soil.</title>
        <authorList>
            <person name="Gan L."/>
        </authorList>
    </citation>
    <scope>NUCLEOTIDE SEQUENCE [LARGE SCALE GENOMIC DNA]</scope>
    <source>
        <strain evidence="5 6">LCB217</strain>
    </source>
</reference>
<feature type="transmembrane region" description="Helical" evidence="3">
    <location>
        <begin position="89"/>
        <end position="112"/>
    </location>
</feature>
<keyword evidence="6" id="KW-1185">Reference proteome</keyword>
<dbReference type="InterPro" id="IPR037185">
    <property type="entry name" value="EmrE-like"/>
</dbReference>
<feature type="transmembrane region" description="Helical" evidence="3">
    <location>
        <begin position="7"/>
        <end position="28"/>
    </location>
</feature>
<dbReference type="RefSeq" id="WP_123164647.1">
    <property type="nucleotide sequence ID" value="NZ_RIAX01000003.1"/>
</dbReference>
<proteinExistence type="inferred from homology"/>
<keyword evidence="3" id="KW-0472">Membrane</keyword>
<feature type="transmembrane region" description="Helical" evidence="3">
    <location>
        <begin position="66"/>
        <end position="83"/>
    </location>
</feature>
<sequence>MKNLVYPLMVVAAASCFGILSTIIKVAISNGFTAAEAVTSQYFVGFALAALLLFTTKRRIPRLRGWKVLALSGTFTAATGIVYGQSLEYLPASVAVVLLFQFTWIGMFIDCIVHRRWLKRTETVSLLLLFAGTLLAAGVIGTDLSGIAWQGWAWGIAAAFFFSAFMFVNGIQVKGMDTTSRLFFVSLTSAVIIAFFQSPEIIWNGRLFADGLWLYGLLLGLFGIVIPIYLFAIAVPHVGSGLASILSAMELPVAIMASVLILNEVLSLLQLVGIAIILLGMVLPSAFNKGSATSEAFERPAL</sequence>
<evidence type="ECO:0000256" key="2">
    <source>
        <dbReference type="ARBA" id="ARBA00007362"/>
    </source>
</evidence>
<dbReference type="EMBL" id="RIAX01000003">
    <property type="protein sequence ID" value="RNF40138.1"/>
    <property type="molecule type" value="Genomic_DNA"/>
</dbReference>
<keyword evidence="3" id="KW-1133">Transmembrane helix</keyword>
<dbReference type="AlphaFoldDB" id="A0A3M8P904"/>
<evidence type="ECO:0000259" key="4">
    <source>
        <dbReference type="Pfam" id="PF00892"/>
    </source>
</evidence>
<dbReference type="PANTHER" id="PTHR22911:SF137">
    <property type="entry name" value="SOLUTE CARRIER FAMILY 35 MEMBER G2-RELATED"/>
    <property type="match status" value="1"/>
</dbReference>
<feature type="transmembrane region" description="Helical" evidence="3">
    <location>
        <begin position="124"/>
        <end position="141"/>
    </location>
</feature>
<protein>
    <submittedName>
        <fullName evidence="5">DMT family transporter</fullName>
    </submittedName>
</protein>
<organism evidence="5 6">
    <name type="scientific">Planococcus salinus</name>
    <dbReference type="NCBI Taxonomy" id="1848460"/>
    <lineage>
        <taxon>Bacteria</taxon>
        <taxon>Bacillati</taxon>
        <taxon>Bacillota</taxon>
        <taxon>Bacilli</taxon>
        <taxon>Bacillales</taxon>
        <taxon>Caryophanaceae</taxon>
        <taxon>Planococcus</taxon>
    </lineage>
</organism>
<keyword evidence="3" id="KW-0812">Transmembrane</keyword>
<feature type="transmembrane region" description="Helical" evidence="3">
    <location>
        <begin position="242"/>
        <end position="262"/>
    </location>
</feature>
<evidence type="ECO:0000313" key="6">
    <source>
        <dbReference type="Proteomes" id="UP000275473"/>
    </source>
</evidence>
<feature type="transmembrane region" description="Helical" evidence="3">
    <location>
        <begin position="180"/>
        <end position="197"/>
    </location>
</feature>
<dbReference type="OrthoDB" id="3180815at2"/>
<dbReference type="InterPro" id="IPR000620">
    <property type="entry name" value="EamA_dom"/>
</dbReference>
<name>A0A3M8P904_9BACL</name>
<dbReference type="Pfam" id="PF00892">
    <property type="entry name" value="EamA"/>
    <property type="match status" value="2"/>
</dbReference>
<dbReference type="SUPFAM" id="SSF103481">
    <property type="entry name" value="Multidrug resistance efflux transporter EmrE"/>
    <property type="match status" value="2"/>
</dbReference>
<comment type="caution">
    <text evidence="5">The sequence shown here is derived from an EMBL/GenBank/DDBJ whole genome shotgun (WGS) entry which is preliminary data.</text>
</comment>
<feature type="transmembrane region" description="Helical" evidence="3">
    <location>
        <begin position="268"/>
        <end position="287"/>
    </location>
</feature>
<comment type="similarity">
    <text evidence="2">Belongs to the EamA transporter family.</text>
</comment>
<evidence type="ECO:0000256" key="1">
    <source>
        <dbReference type="ARBA" id="ARBA00004127"/>
    </source>
</evidence>
<accession>A0A3M8P904</accession>
<evidence type="ECO:0000256" key="3">
    <source>
        <dbReference type="SAM" id="Phobius"/>
    </source>
</evidence>
<feature type="domain" description="EamA" evidence="4">
    <location>
        <begin position="151"/>
        <end position="283"/>
    </location>
</feature>
<feature type="transmembrane region" description="Helical" evidence="3">
    <location>
        <begin position="147"/>
        <end position="168"/>
    </location>
</feature>